<sequence>MTTHYVVYTLVFDTRYRIPRSPNYFSYLDSIPTIPNVGDLMDTNRNSVESQLRTRCNILESQVETLEKQKSNSPEKFIAKNDAQAEQWKEVAGIGRFPA</sequence>
<gene>
    <name evidence="1" type="ORF">METZ01_LOCUS390737</name>
</gene>
<evidence type="ECO:0000313" key="1">
    <source>
        <dbReference type="EMBL" id="SVD37883.1"/>
    </source>
</evidence>
<organism evidence="1">
    <name type="scientific">marine metagenome</name>
    <dbReference type="NCBI Taxonomy" id="408172"/>
    <lineage>
        <taxon>unclassified sequences</taxon>
        <taxon>metagenomes</taxon>
        <taxon>ecological metagenomes</taxon>
    </lineage>
</organism>
<proteinExistence type="predicted"/>
<protein>
    <submittedName>
        <fullName evidence="1">Uncharacterized protein</fullName>
    </submittedName>
</protein>
<dbReference type="AlphaFoldDB" id="A0A382UUF6"/>
<accession>A0A382UUF6</accession>
<name>A0A382UUF6_9ZZZZ</name>
<dbReference type="EMBL" id="UINC01146894">
    <property type="protein sequence ID" value="SVD37883.1"/>
    <property type="molecule type" value="Genomic_DNA"/>
</dbReference>
<reference evidence="1" key="1">
    <citation type="submission" date="2018-05" db="EMBL/GenBank/DDBJ databases">
        <authorList>
            <person name="Lanie J.A."/>
            <person name="Ng W.-L."/>
            <person name="Kazmierczak K.M."/>
            <person name="Andrzejewski T.M."/>
            <person name="Davidsen T.M."/>
            <person name="Wayne K.J."/>
            <person name="Tettelin H."/>
            <person name="Glass J.I."/>
            <person name="Rusch D."/>
            <person name="Podicherti R."/>
            <person name="Tsui H.-C.T."/>
            <person name="Winkler M.E."/>
        </authorList>
    </citation>
    <scope>NUCLEOTIDE SEQUENCE</scope>
</reference>